<dbReference type="EMBL" id="CP017641">
    <property type="protein sequence ID" value="APZ96126.1"/>
    <property type="molecule type" value="Genomic_DNA"/>
</dbReference>
<dbReference type="GO" id="GO:0008137">
    <property type="term" value="F:NADH dehydrogenase (ubiquinone) activity"/>
    <property type="evidence" value="ECO:0007669"/>
    <property type="project" value="InterPro"/>
</dbReference>
<comment type="similarity">
    <text evidence="1 3 4">Belongs to the complex I 30 kDa subunit family.</text>
</comment>
<dbReference type="InterPro" id="IPR020396">
    <property type="entry name" value="NADH_UbQ_OxRdtase_CS"/>
</dbReference>
<gene>
    <name evidence="3 7" type="primary">nuoC</name>
    <name evidence="7" type="ORF">Fuma_05794</name>
</gene>
<evidence type="ECO:0000256" key="3">
    <source>
        <dbReference type="HAMAP-Rule" id="MF_01357"/>
    </source>
</evidence>
<keyword evidence="8" id="KW-1185">Reference proteome</keyword>
<evidence type="ECO:0000256" key="5">
    <source>
        <dbReference type="RuleBase" id="RU003582"/>
    </source>
</evidence>
<dbReference type="Pfam" id="PF00329">
    <property type="entry name" value="Complex1_30kDa"/>
    <property type="match status" value="1"/>
</dbReference>
<evidence type="ECO:0000256" key="4">
    <source>
        <dbReference type="RuleBase" id="RU003456"/>
    </source>
</evidence>
<comment type="catalytic activity">
    <reaction evidence="3 5">
        <text>a quinone + NADH + 5 H(+)(in) = a quinol + NAD(+) + 4 H(+)(out)</text>
        <dbReference type="Rhea" id="RHEA:57888"/>
        <dbReference type="ChEBI" id="CHEBI:15378"/>
        <dbReference type="ChEBI" id="CHEBI:24646"/>
        <dbReference type="ChEBI" id="CHEBI:57540"/>
        <dbReference type="ChEBI" id="CHEBI:57945"/>
        <dbReference type="ChEBI" id="CHEBI:132124"/>
    </reaction>
</comment>
<dbReference type="InterPro" id="IPR037232">
    <property type="entry name" value="NADH_quin_OxRdtase_su_C/D-like"/>
</dbReference>
<proteinExistence type="inferred from homology"/>
<keyword evidence="3 4" id="KW-0520">NAD</keyword>
<dbReference type="KEGG" id="fmr:Fuma_05794"/>
<dbReference type="GO" id="GO:0050136">
    <property type="term" value="F:NADH dehydrogenase (quinone) (non-electrogenic) activity"/>
    <property type="evidence" value="ECO:0007669"/>
    <property type="project" value="UniProtKB-UniRule"/>
</dbReference>
<comment type="subcellular location">
    <subcellularLocation>
        <location evidence="3">Cell membrane</location>
        <topology evidence="3">Peripheral membrane protein</topology>
        <orientation evidence="3">Cytoplasmic side</orientation>
    </subcellularLocation>
</comment>
<dbReference type="PROSITE" id="PS00542">
    <property type="entry name" value="COMPLEX1_30K"/>
    <property type="match status" value="1"/>
</dbReference>
<keyword evidence="3 4" id="KW-1278">Translocase</keyword>
<evidence type="ECO:0000313" key="8">
    <source>
        <dbReference type="Proteomes" id="UP000187735"/>
    </source>
</evidence>
<keyword evidence="3" id="KW-0830">Ubiquinone</keyword>
<dbReference type="OrthoDB" id="9803286at2"/>
<keyword evidence="2 3" id="KW-0813">Transport</keyword>
<dbReference type="RefSeq" id="WP_077027193.1">
    <property type="nucleotide sequence ID" value="NZ_CP017641.1"/>
</dbReference>
<reference evidence="7 8" key="1">
    <citation type="journal article" date="2016" name="Front. Microbiol.">
        <title>Fuerstia marisgermanicae gen. nov., sp. nov., an Unusual Member of the Phylum Planctomycetes from the German Wadden Sea.</title>
        <authorList>
            <person name="Kohn T."/>
            <person name="Heuer A."/>
            <person name="Jogler M."/>
            <person name="Vollmers J."/>
            <person name="Boedeker C."/>
            <person name="Bunk B."/>
            <person name="Rast P."/>
            <person name="Borchert D."/>
            <person name="Glockner I."/>
            <person name="Freese H.M."/>
            <person name="Klenk H.P."/>
            <person name="Overmann J."/>
            <person name="Kaster A.K."/>
            <person name="Rohde M."/>
            <person name="Wiegand S."/>
            <person name="Jogler C."/>
        </authorList>
    </citation>
    <scope>NUCLEOTIDE SEQUENCE [LARGE SCALE GENOMIC DNA]</scope>
    <source>
        <strain evidence="7 8">NH11</strain>
    </source>
</reference>
<name>A0A1P8WPZ6_9PLAN</name>
<dbReference type="GO" id="GO:0048038">
    <property type="term" value="F:quinone binding"/>
    <property type="evidence" value="ECO:0007669"/>
    <property type="project" value="UniProtKB-KW"/>
</dbReference>
<dbReference type="AlphaFoldDB" id="A0A1P8WPZ6"/>
<organism evidence="7 8">
    <name type="scientific">Fuerstiella marisgermanici</name>
    <dbReference type="NCBI Taxonomy" id="1891926"/>
    <lineage>
        <taxon>Bacteria</taxon>
        <taxon>Pseudomonadati</taxon>
        <taxon>Planctomycetota</taxon>
        <taxon>Planctomycetia</taxon>
        <taxon>Planctomycetales</taxon>
        <taxon>Planctomycetaceae</taxon>
        <taxon>Fuerstiella</taxon>
    </lineage>
</organism>
<dbReference type="PANTHER" id="PTHR10884">
    <property type="entry name" value="NADH DEHYDROGENASE UBIQUINONE IRON-SULFUR PROTEIN 3"/>
    <property type="match status" value="1"/>
</dbReference>
<dbReference type="STRING" id="1891926.Fuma_05794"/>
<protein>
    <recommendedName>
        <fullName evidence="3">NADH-quinone oxidoreductase subunit C</fullName>
        <ecNumber evidence="3">7.1.1.-</ecNumber>
    </recommendedName>
    <alternativeName>
        <fullName evidence="3">NADH dehydrogenase I subunit C</fullName>
    </alternativeName>
    <alternativeName>
        <fullName evidence="3">NDH-1 subunit C</fullName>
    </alternativeName>
</protein>
<evidence type="ECO:0000256" key="1">
    <source>
        <dbReference type="ARBA" id="ARBA00007569"/>
    </source>
</evidence>
<dbReference type="Proteomes" id="UP000187735">
    <property type="component" value="Chromosome"/>
</dbReference>
<comment type="subunit">
    <text evidence="3">NDH-1 is composed of 14 different subunits. Subunits NuoB, C, D, E, F, and G constitute the peripheral sector of the complex.</text>
</comment>
<sequence>MNINDIHSILLEKFGEAAVGSAPVEATDPWIVVSPESIVEVGTFVRDDERLQFDHLNDLCGCDYFEPDEKKAAKFGHDPHIEVVYNLSSIELKHYLKLKVILPRWKDDVDGQLPEAPSVSTVWKIADWHEREAYDLVGIHFTNHPNLRRILCPEDWVGHALRKDYDFPLEYHGVRGR</sequence>
<evidence type="ECO:0000313" key="7">
    <source>
        <dbReference type="EMBL" id="APZ96126.1"/>
    </source>
</evidence>
<dbReference type="Gene3D" id="3.30.460.80">
    <property type="entry name" value="NADH:ubiquinone oxidoreductase, 30kDa subunit"/>
    <property type="match status" value="1"/>
</dbReference>
<keyword evidence="3" id="KW-1003">Cell membrane</keyword>
<evidence type="ECO:0000259" key="6">
    <source>
        <dbReference type="Pfam" id="PF00329"/>
    </source>
</evidence>
<accession>A0A1P8WPZ6</accession>
<comment type="function">
    <text evidence="3">NDH-1 shuttles electrons from NADH, via FMN and iron-sulfur (Fe-S) centers, to quinones in the respiratory chain. The immediate electron acceptor for the enzyme in this species is believed to be ubiquinone. Couples the redox reaction to proton translocation (for every two electrons transferred, four hydrogen ions are translocated across the cytoplasmic membrane), and thus conserves the redox energy in a proton gradient.</text>
</comment>
<dbReference type="PANTHER" id="PTHR10884:SF14">
    <property type="entry name" value="NADH DEHYDROGENASE [UBIQUINONE] IRON-SULFUR PROTEIN 3, MITOCHONDRIAL"/>
    <property type="match status" value="1"/>
</dbReference>
<dbReference type="GO" id="GO:0005886">
    <property type="term" value="C:plasma membrane"/>
    <property type="evidence" value="ECO:0007669"/>
    <property type="project" value="UniProtKB-SubCell"/>
</dbReference>
<dbReference type="InterPro" id="IPR010218">
    <property type="entry name" value="NADH_DH_suC"/>
</dbReference>
<keyword evidence="7" id="KW-0560">Oxidoreductase</keyword>
<feature type="domain" description="NADH:ubiquinone oxidoreductase 30kDa subunit" evidence="6">
    <location>
        <begin position="31"/>
        <end position="167"/>
    </location>
</feature>
<evidence type="ECO:0000256" key="2">
    <source>
        <dbReference type="ARBA" id="ARBA00022448"/>
    </source>
</evidence>
<dbReference type="HAMAP" id="MF_01357">
    <property type="entry name" value="NDH1_NuoC"/>
    <property type="match status" value="1"/>
</dbReference>
<keyword evidence="3 5" id="KW-0874">Quinone</keyword>
<keyword evidence="3" id="KW-0472">Membrane</keyword>
<dbReference type="InterPro" id="IPR001268">
    <property type="entry name" value="NADH_UbQ_OxRdtase_30kDa_su"/>
</dbReference>
<dbReference type="EC" id="7.1.1.-" evidence="3"/>
<dbReference type="SUPFAM" id="SSF143243">
    <property type="entry name" value="Nqo5-like"/>
    <property type="match status" value="1"/>
</dbReference>